<dbReference type="PANTHER" id="PTHR30537">
    <property type="entry name" value="HTH-TYPE TRANSCRIPTIONAL REGULATOR"/>
    <property type="match status" value="1"/>
</dbReference>
<dbReference type="InterPro" id="IPR036390">
    <property type="entry name" value="WH_DNA-bd_sf"/>
</dbReference>
<dbReference type="AlphaFoldDB" id="A0A0B6RZS5"/>
<proteinExistence type="inferred from homology"/>
<dbReference type="Gene3D" id="3.40.190.290">
    <property type="match status" value="1"/>
</dbReference>
<dbReference type="FunFam" id="1.10.10.10:FF:000001">
    <property type="entry name" value="LysR family transcriptional regulator"/>
    <property type="match status" value="1"/>
</dbReference>
<protein>
    <submittedName>
        <fullName evidence="6">Transcriptional regulator, LysR family</fullName>
    </submittedName>
</protein>
<dbReference type="EMBL" id="CP002580">
    <property type="protein sequence ID" value="AJK46595.1"/>
    <property type="molecule type" value="Genomic_DNA"/>
</dbReference>
<evidence type="ECO:0000256" key="1">
    <source>
        <dbReference type="ARBA" id="ARBA00009437"/>
    </source>
</evidence>
<evidence type="ECO:0000259" key="5">
    <source>
        <dbReference type="PROSITE" id="PS50931"/>
    </source>
</evidence>
<sequence length="331" mass="35970">MRVGRRLPARLPYPSAGKLSRVTILSDRSTPRMNTAAWSEAQTFLSVADAGGFGAAARELGVTQSTISRRVAVLEARLGVRLIERTTRRVALTEAGLAYAAELREILLRLERADARVQQGAPEPEGTLRVTMPTGYGRARVLPCVTRLARRYPRLRFEVDLSDRYVDLLDSGYDVAIRAASTPQSGVIEQRIASVGILLCGSPAYVAEHGHVARPDQLITHDCLALRTYAPRTSWRVTWRGEPAEAAIAPKMLVSDVFALRDFCAAGLGLAVLPMYAADTALADGSLVNAAPELRWADLDIYAAHARDRASLPKVRVLMDALLHPEDAAAP</sequence>
<dbReference type="PROSITE" id="PS50931">
    <property type="entry name" value="HTH_LYSR"/>
    <property type="match status" value="1"/>
</dbReference>
<dbReference type="Gene3D" id="1.10.10.10">
    <property type="entry name" value="Winged helix-like DNA-binding domain superfamily/Winged helix DNA-binding domain"/>
    <property type="match status" value="1"/>
</dbReference>
<dbReference type="InterPro" id="IPR005119">
    <property type="entry name" value="LysR_subst-bd"/>
</dbReference>
<dbReference type="SUPFAM" id="SSF46785">
    <property type="entry name" value="Winged helix' DNA-binding domain"/>
    <property type="match status" value="1"/>
</dbReference>
<reference evidence="7" key="1">
    <citation type="submission" date="2011-03" db="EMBL/GenBank/DDBJ databases">
        <authorList>
            <person name="Voget S."/>
            <person name="Streit W.R."/>
            <person name="Jaeger K.E."/>
            <person name="Daniel R."/>
        </authorList>
    </citation>
    <scope>NUCLEOTIDE SEQUENCE [LARGE SCALE GENOMIC DNA]</scope>
    <source>
        <strain evidence="7">PG1</strain>
    </source>
</reference>
<keyword evidence="7" id="KW-1185">Reference proteome</keyword>
<reference evidence="6 7" key="2">
    <citation type="journal article" date="2016" name="Appl. Microbiol. Biotechnol.">
        <title>Mutations improving production and secretion of extracellular lipase by Burkholderia glumae PG1.</title>
        <authorList>
            <person name="Knapp A."/>
            <person name="Voget S."/>
            <person name="Gao R."/>
            <person name="Zaburannyi N."/>
            <person name="Krysciak D."/>
            <person name="Breuer M."/>
            <person name="Hauer B."/>
            <person name="Streit W.R."/>
            <person name="Muller R."/>
            <person name="Daniel R."/>
            <person name="Jaeger K.E."/>
        </authorList>
    </citation>
    <scope>NUCLEOTIDE SEQUENCE [LARGE SCALE GENOMIC DNA]</scope>
    <source>
        <strain evidence="6 7">PG1</strain>
    </source>
</reference>
<evidence type="ECO:0000256" key="2">
    <source>
        <dbReference type="ARBA" id="ARBA00023015"/>
    </source>
</evidence>
<keyword evidence="2" id="KW-0805">Transcription regulation</keyword>
<name>A0A0B6RZS5_BURPL</name>
<dbReference type="InterPro" id="IPR000847">
    <property type="entry name" value="LysR_HTH_N"/>
</dbReference>
<organism evidence="6 7">
    <name type="scientific">Burkholderia plantarii</name>
    <dbReference type="NCBI Taxonomy" id="41899"/>
    <lineage>
        <taxon>Bacteria</taxon>
        <taxon>Pseudomonadati</taxon>
        <taxon>Pseudomonadota</taxon>
        <taxon>Betaproteobacteria</taxon>
        <taxon>Burkholderiales</taxon>
        <taxon>Burkholderiaceae</taxon>
        <taxon>Burkholderia</taxon>
    </lineage>
</organism>
<gene>
    <name evidence="6" type="ORF">BGL_1c20860</name>
</gene>
<dbReference type="GO" id="GO:0003677">
    <property type="term" value="F:DNA binding"/>
    <property type="evidence" value="ECO:0007669"/>
    <property type="project" value="UniProtKB-KW"/>
</dbReference>
<dbReference type="Proteomes" id="UP000031838">
    <property type="component" value="Chromosome 1"/>
</dbReference>
<comment type="similarity">
    <text evidence="1">Belongs to the LysR transcriptional regulatory family.</text>
</comment>
<keyword evidence="3" id="KW-0238">DNA-binding</keyword>
<dbReference type="Pfam" id="PF03466">
    <property type="entry name" value="LysR_substrate"/>
    <property type="match status" value="1"/>
</dbReference>
<dbReference type="PRINTS" id="PR00039">
    <property type="entry name" value="HTHLYSR"/>
</dbReference>
<dbReference type="InterPro" id="IPR036388">
    <property type="entry name" value="WH-like_DNA-bd_sf"/>
</dbReference>
<evidence type="ECO:0000256" key="4">
    <source>
        <dbReference type="ARBA" id="ARBA00023163"/>
    </source>
</evidence>
<feature type="domain" description="HTH lysR-type" evidence="5">
    <location>
        <begin position="42"/>
        <end position="93"/>
    </location>
</feature>
<keyword evidence="4" id="KW-0804">Transcription</keyword>
<dbReference type="CDD" id="cd08422">
    <property type="entry name" value="PBP2_CrgA_like"/>
    <property type="match status" value="1"/>
</dbReference>
<dbReference type="HOGENOM" id="CLU_039613_16_2_4"/>
<evidence type="ECO:0000313" key="7">
    <source>
        <dbReference type="Proteomes" id="UP000031838"/>
    </source>
</evidence>
<dbReference type="SUPFAM" id="SSF53850">
    <property type="entry name" value="Periplasmic binding protein-like II"/>
    <property type="match status" value="1"/>
</dbReference>
<dbReference type="GO" id="GO:0003700">
    <property type="term" value="F:DNA-binding transcription factor activity"/>
    <property type="evidence" value="ECO:0007669"/>
    <property type="project" value="InterPro"/>
</dbReference>
<evidence type="ECO:0000313" key="6">
    <source>
        <dbReference type="EMBL" id="AJK46595.1"/>
    </source>
</evidence>
<dbReference type="Pfam" id="PF00126">
    <property type="entry name" value="HTH_1"/>
    <property type="match status" value="1"/>
</dbReference>
<dbReference type="InterPro" id="IPR058163">
    <property type="entry name" value="LysR-type_TF_proteobact-type"/>
</dbReference>
<accession>A0A0B6RZS5</accession>
<dbReference type="PANTHER" id="PTHR30537:SF5">
    <property type="entry name" value="HTH-TYPE TRANSCRIPTIONAL ACTIVATOR TTDR-RELATED"/>
    <property type="match status" value="1"/>
</dbReference>
<dbReference type="KEGG" id="bgp:BGL_1c20860"/>
<evidence type="ECO:0000256" key="3">
    <source>
        <dbReference type="ARBA" id="ARBA00023125"/>
    </source>
</evidence>